<evidence type="ECO:0000256" key="1">
    <source>
        <dbReference type="ARBA" id="ARBA00004651"/>
    </source>
</evidence>
<reference evidence="8" key="1">
    <citation type="submission" date="2021-10" db="EMBL/GenBank/DDBJ databases">
        <authorList>
            <person name="Criscuolo A."/>
        </authorList>
    </citation>
    <scope>NUCLEOTIDE SEQUENCE</scope>
    <source>
        <strain evidence="8">CIP111885</strain>
    </source>
</reference>
<dbReference type="InterPro" id="IPR025405">
    <property type="entry name" value="DUF4131"/>
</dbReference>
<dbReference type="GO" id="GO:0030420">
    <property type="term" value="P:establishment of competence for transformation"/>
    <property type="evidence" value="ECO:0007669"/>
    <property type="project" value="InterPro"/>
</dbReference>
<feature type="transmembrane region" description="Helical" evidence="6">
    <location>
        <begin position="267"/>
        <end position="287"/>
    </location>
</feature>
<feature type="transmembrane region" description="Helical" evidence="6">
    <location>
        <begin position="454"/>
        <end position="471"/>
    </location>
</feature>
<feature type="transmembrane region" description="Helical" evidence="6">
    <location>
        <begin position="387"/>
        <end position="412"/>
    </location>
</feature>
<dbReference type="InterPro" id="IPR036866">
    <property type="entry name" value="RibonucZ/Hydroxyglut_hydro"/>
</dbReference>
<keyword evidence="4 6" id="KW-1133">Transmembrane helix</keyword>
<evidence type="ECO:0000259" key="7">
    <source>
        <dbReference type="SMART" id="SM00849"/>
    </source>
</evidence>
<dbReference type="InterPro" id="IPR052159">
    <property type="entry name" value="Competence_DNA_uptake"/>
</dbReference>
<name>A0A9C7G8W0_9BACI</name>
<dbReference type="NCBIfam" id="TIGR00361">
    <property type="entry name" value="ComEC_Rec2"/>
    <property type="match status" value="1"/>
</dbReference>
<dbReference type="SMART" id="SM00849">
    <property type="entry name" value="Lactamase_B"/>
    <property type="match status" value="1"/>
</dbReference>
<feature type="transmembrane region" description="Helical" evidence="6">
    <location>
        <begin position="419"/>
        <end position="442"/>
    </location>
</feature>
<evidence type="ECO:0000256" key="2">
    <source>
        <dbReference type="ARBA" id="ARBA00022475"/>
    </source>
</evidence>
<dbReference type="Proteomes" id="UP000789845">
    <property type="component" value="Unassembled WGS sequence"/>
</dbReference>
<evidence type="ECO:0000313" key="9">
    <source>
        <dbReference type="Proteomes" id="UP000789845"/>
    </source>
</evidence>
<feature type="transmembrane region" description="Helical" evidence="6">
    <location>
        <begin position="47"/>
        <end position="65"/>
    </location>
</feature>
<sequence length="770" mass="87278">MKGPFIFFCISGLFGIISAVEGIWVISLFLLYLFILGIFKKTPSKWLILNSIIYFSYFLIGDYTVMNNKTNLLPQTSELIVQFSDEVKINGDRLRAVVKDTKTKEKLLLTYKIPSDVEKKLLQQNSLLKYTCPIQGKLVVPDTARNENAFNYREFLKQKHIFWELQVSEWQIGNCRQAQLTFIDKIKNWRFQGITLIEKHFTKDTAPLAAALIFGTRDLLSEEQVSAYQKLGVIHLISISGLHVALLVGMIFYLGIRMGIVREKLSWALIMILPLYAVLSGATPSVNRSVLMTMMILSANQLKFSFKFRSIDGLCLSFLLLTIWNPIVIFDIGFQLTYIVTLSLLLSLRIVSRYSSYVGKMTITSYISQASALPFLLYYFFEIPLLSIIANIFFIPLYSFLFLPGLIILFLIQFVSIDVFQMLSIVLSYIIDFSNRIAIWVSSMPRSRLIPGRPSALFLIIYFGCILLAFYRWEKRKYLLLIVLPWVIVCSQLFLPNISSKGEVAFIDVGQGDSILIKLPYNRGNYLIDTGGTITFSSEEWKEKKQKFEVGQDVLIPYLKGKGIATLDLLILTHGDMDHIGGSLSLLKEIKVKKILMPYVTSGKSAVESKIEKIARKQNIEISYVYEGVSWKAHESKFIILAPSKNYMGDKNDGSIVLSAHIAGVSWLFTGDLGKEGEELLIKNYPNLTINVLKVGHHGSKNSTSENFIRHYNPEYSIISVGEKNGFGHPHPEVLRILESSKSIILRTDLNGGISYKFSSKGGTFFKVIP</sequence>
<evidence type="ECO:0000256" key="5">
    <source>
        <dbReference type="ARBA" id="ARBA00023136"/>
    </source>
</evidence>
<feature type="transmembrane region" description="Helical" evidence="6">
    <location>
        <begin position="333"/>
        <end position="351"/>
    </location>
</feature>
<keyword evidence="5 6" id="KW-0472">Membrane</keyword>
<dbReference type="InterPro" id="IPR004797">
    <property type="entry name" value="Competence_ComEC/Rec2"/>
</dbReference>
<evidence type="ECO:0000256" key="6">
    <source>
        <dbReference type="SAM" id="Phobius"/>
    </source>
</evidence>
<evidence type="ECO:0000313" key="8">
    <source>
        <dbReference type="EMBL" id="CAG9608094.1"/>
    </source>
</evidence>
<evidence type="ECO:0000256" key="3">
    <source>
        <dbReference type="ARBA" id="ARBA00022692"/>
    </source>
</evidence>
<dbReference type="Pfam" id="PF00753">
    <property type="entry name" value="Lactamase_B"/>
    <property type="match status" value="1"/>
</dbReference>
<keyword evidence="3 6" id="KW-0812">Transmembrane</keyword>
<feature type="transmembrane region" description="Helical" evidence="6">
    <location>
        <begin position="7"/>
        <end position="35"/>
    </location>
</feature>
<keyword evidence="2" id="KW-1003">Cell membrane</keyword>
<accession>A0A9C7G8W0</accession>
<dbReference type="Pfam" id="PF13567">
    <property type="entry name" value="DUF4131"/>
    <property type="match status" value="1"/>
</dbReference>
<dbReference type="Gene3D" id="3.60.15.10">
    <property type="entry name" value="Ribonuclease Z/Hydroxyacylglutathione hydrolase-like"/>
    <property type="match status" value="1"/>
</dbReference>
<gene>
    <name evidence="8" type="primary">comEC</name>
    <name evidence="8" type="ORF">NEOCIP111885_01786</name>
</gene>
<dbReference type="CDD" id="cd07731">
    <property type="entry name" value="ComA-like_MBL-fold"/>
    <property type="match status" value="1"/>
</dbReference>
<dbReference type="Pfam" id="PF03772">
    <property type="entry name" value="Competence"/>
    <property type="match status" value="1"/>
</dbReference>
<dbReference type="InterPro" id="IPR001279">
    <property type="entry name" value="Metallo-B-lactamas"/>
</dbReference>
<dbReference type="PANTHER" id="PTHR30619">
    <property type="entry name" value="DNA INTERNALIZATION/COMPETENCE PROTEIN COMEC/REC2"/>
    <property type="match status" value="1"/>
</dbReference>
<proteinExistence type="predicted"/>
<keyword evidence="9" id="KW-1185">Reference proteome</keyword>
<dbReference type="GO" id="GO:0005886">
    <property type="term" value="C:plasma membrane"/>
    <property type="evidence" value="ECO:0007669"/>
    <property type="project" value="UniProtKB-SubCell"/>
</dbReference>
<dbReference type="NCBIfam" id="TIGR00360">
    <property type="entry name" value="ComEC_N-term"/>
    <property type="match status" value="1"/>
</dbReference>
<feature type="domain" description="Metallo-beta-lactamase" evidence="7">
    <location>
        <begin position="511"/>
        <end position="723"/>
    </location>
</feature>
<dbReference type="RefSeq" id="WP_230496341.1">
    <property type="nucleotide sequence ID" value="NZ_CAKJTG010000008.1"/>
</dbReference>
<dbReference type="EMBL" id="CAKJTG010000008">
    <property type="protein sequence ID" value="CAG9608094.1"/>
    <property type="molecule type" value="Genomic_DNA"/>
</dbReference>
<dbReference type="SUPFAM" id="SSF56281">
    <property type="entry name" value="Metallo-hydrolase/oxidoreductase"/>
    <property type="match status" value="1"/>
</dbReference>
<dbReference type="InterPro" id="IPR035681">
    <property type="entry name" value="ComA-like_MBL"/>
</dbReference>
<organism evidence="8 9">
    <name type="scientific">Pseudoneobacillus rhizosphaerae</name>
    <dbReference type="NCBI Taxonomy" id="2880968"/>
    <lineage>
        <taxon>Bacteria</taxon>
        <taxon>Bacillati</taxon>
        <taxon>Bacillota</taxon>
        <taxon>Bacilli</taxon>
        <taxon>Bacillales</taxon>
        <taxon>Bacillaceae</taxon>
        <taxon>Pseudoneobacillus</taxon>
    </lineage>
</organism>
<feature type="transmembrane region" description="Helical" evidence="6">
    <location>
        <begin position="478"/>
        <end position="495"/>
    </location>
</feature>
<dbReference type="AlphaFoldDB" id="A0A9C7G8W0"/>
<dbReference type="PANTHER" id="PTHR30619:SF1">
    <property type="entry name" value="RECOMBINATION PROTEIN 2"/>
    <property type="match status" value="1"/>
</dbReference>
<feature type="transmembrane region" description="Helical" evidence="6">
    <location>
        <begin position="233"/>
        <end position="255"/>
    </location>
</feature>
<comment type="subcellular location">
    <subcellularLocation>
        <location evidence="1">Cell membrane</location>
        <topology evidence="1">Multi-pass membrane protein</topology>
    </subcellularLocation>
</comment>
<evidence type="ECO:0000256" key="4">
    <source>
        <dbReference type="ARBA" id="ARBA00022989"/>
    </source>
</evidence>
<comment type="caution">
    <text evidence="8">The sequence shown here is derived from an EMBL/GenBank/DDBJ whole genome shotgun (WGS) entry which is preliminary data.</text>
</comment>
<protein>
    <submittedName>
        <fullName evidence="8">ComE operon protein 3</fullName>
    </submittedName>
</protein>
<feature type="transmembrane region" description="Helical" evidence="6">
    <location>
        <begin position="308"/>
        <end position="327"/>
    </location>
</feature>
<dbReference type="InterPro" id="IPR004477">
    <property type="entry name" value="ComEC_N"/>
</dbReference>